<evidence type="ECO:0000256" key="3">
    <source>
        <dbReference type="SAM" id="Coils"/>
    </source>
</evidence>
<dbReference type="SUPFAM" id="SSF52058">
    <property type="entry name" value="L domain-like"/>
    <property type="match status" value="1"/>
</dbReference>
<keyword evidence="2" id="KW-0677">Repeat</keyword>
<sequence length="1205" mass="139859">SRMSEEGIEKEIEIELGKISVSSFGTDDPDTEVSEGPLSDSETISGDLPESVLSYLNFIKSHNQDAEKLILQDLEEEQSTSDIYEVASCHPSEPNQDSRQFNEKILLEVENEDLQLVTTPDYSQSISDEVVTDDHFLTASFEMSISLAHCEVEEKCRPALELEDEKMKKWKTERESWEKQNEEECARQVQHLEQFEAERIKLNLLHKKLQTAIEDELQKEEEAWRDKMRQHEESIMKLRLQMEEERKALEEQKAKEGQQLAEQQNIAAVKIQARFKAFLVRKKYAPILKQWKYEMRKKQKILEEIETEMKEREEKLNRRIEENRLKRDEERKRQKELARQEYLKQVKRHEEYEKKKESLRLEREKQLQMRREEQRKLEQKRAESVMRENVENNIENIKKDNKTENMKVIREENEELNKQVEESKEKHAEMMDETNNWMIPAERNLTPSVLGSEKEHSSQVNNENLYINSVIQVEENYSETNYLDKASNGHISKDESLNFGANDMVENKANHICSSPPNVQPNASNREIKDQFYQYETMKKTVFLMKNATEEVGDTWNSSQDEADSSSKVIFPGDIEKKRINWMNTCKSWFKIYEENQRKQTIIRKLLRKSSVRKMPPLSTEKIIHSGPWSTLQQVTTLMLEDLPACSLSTLSECSNLQVLTVRRCGLVALEGLSSCKGLKYINVEENIIQVIDCANLEDLCILILNKNHLSSVCGLDGCKNLQNLELSYNRITRIGGLESLKNLQRLIVDHNQLISTKGLCEAPTLIHLDCSYNHLTQVEGIENCGLLQVLKLQGNNLQELPRLENHVLLRELYLDDNSISSVRMFSLYWLPLLKILLLSQNRLTDLVPLNSFLFLEKLDIKNNCLSDLKDVHRWFTGCHKLKELSLSGNPLLQEKNWRSSMLEVLPNLQVLDGEILTHHTLSTTEKIKASELGTFLDLCQIQIEENIQLKKKAAELEFASSIDSVLGQCWYFNQLMKLSIKHRYVHEYGELHITDRDGPEAIQNHLKQASTGCLQEHNPFIMGVTENKQVWLDLSKRWITTGDTQATFINSSIPVHQKEKRGDQRVKQKSTESCINSSGESKGNKNMSGQPTLQQSVIVASDMGRNLQHLENDTERLHMAASLIQSFWRQYHPQRKNDCNKTENHCFVEALRQKHEAATVIQAFWKGFLLRKKLASALADVKSDEVEDEYEEINVDAFTFSEVS</sequence>
<dbReference type="SMART" id="SM00015">
    <property type="entry name" value="IQ"/>
    <property type="match status" value="3"/>
</dbReference>
<comment type="caution">
    <text evidence="5">The sequence shown here is derived from an EMBL/GenBank/DDBJ whole genome shotgun (WGS) entry which is preliminary data.</text>
</comment>
<evidence type="ECO:0000313" key="5">
    <source>
        <dbReference type="EMBL" id="NXO26702.1"/>
    </source>
</evidence>
<dbReference type="FunFam" id="3.80.10.10:FF:001142">
    <property type="entry name" value="Leucine-rich repeats and IQ motif containing 1"/>
    <property type="match status" value="1"/>
</dbReference>
<evidence type="ECO:0000256" key="4">
    <source>
        <dbReference type="SAM" id="MobiDB-lite"/>
    </source>
</evidence>
<dbReference type="InterPro" id="IPR025875">
    <property type="entry name" value="Leu-rich_rpt_4"/>
</dbReference>
<dbReference type="Gene3D" id="1.20.5.190">
    <property type="match status" value="1"/>
</dbReference>
<proteinExistence type="predicted"/>
<gene>
    <name evidence="5" type="primary">Lrriq1_1</name>
    <name evidence="5" type="ORF">CISJUN_R12971</name>
</gene>
<organism evidence="5 6">
    <name type="scientific">Cisticola juncidis</name>
    <dbReference type="NCBI Taxonomy" id="52622"/>
    <lineage>
        <taxon>Eukaryota</taxon>
        <taxon>Metazoa</taxon>
        <taxon>Chordata</taxon>
        <taxon>Craniata</taxon>
        <taxon>Vertebrata</taxon>
        <taxon>Euteleostomi</taxon>
        <taxon>Archelosauria</taxon>
        <taxon>Archosauria</taxon>
        <taxon>Dinosauria</taxon>
        <taxon>Saurischia</taxon>
        <taxon>Theropoda</taxon>
        <taxon>Coelurosauria</taxon>
        <taxon>Aves</taxon>
        <taxon>Neognathae</taxon>
        <taxon>Neoaves</taxon>
        <taxon>Telluraves</taxon>
        <taxon>Australaves</taxon>
        <taxon>Passeriformes</taxon>
        <taxon>Sylvioidea</taxon>
        <taxon>Cisticolidae</taxon>
        <taxon>Cisticola</taxon>
    </lineage>
</organism>
<feature type="non-terminal residue" evidence="5">
    <location>
        <position position="1"/>
    </location>
</feature>
<evidence type="ECO:0000313" key="6">
    <source>
        <dbReference type="Proteomes" id="UP000546986"/>
    </source>
</evidence>
<dbReference type="Gene3D" id="3.80.10.10">
    <property type="entry name" value="Ribonuclease Inhibitor"/>
    <property type="match status" value="2"/>
</dbReference>
<protein>
    <submittedName>
        <fullName evidence="5">LRIQ1 protein</fullName>
    </submittedName>
</protein>
<keyword evidence="1" id="KW-0433">Leucine-rich repeat</keyword>
<accession>A0A7L1QPR4</accession>
<feature type="coiled-coil region" evidence="3">
    <location>
        <begin position="160"/>
        <end position="433"/>
    </location>
</feature>
<evidence type="ECO:0000256" key="2">
    <source>
        <dbReference type="ARBA" id="ARBA00022737"/>
    </source>
</evidence>
<dbReference type="Pfam" id="PF12799">
    <property type="entry name" value="LRR_4"/>
    <property type="match status" value="1"/>
</dbReference>
<feature type="compositionally biased region" description="Polar residues" evidence="4">
    <location>
        <begin position="1072"/>
        <end position="1091"/>
    </location>
</feature>
<dbReference type="InterPro" id="IPR001611">
    <property type="entry name" value="Leu-rich_rpt"/>
</dbReference>
<dbReference type="PANTHER" id="PTHR46652:SF7">
    <property type="entry name" value="LEUCINE-RICH REPEAT AND IQ DOMAIN-CONTAINING PROTEIN 1"/>
    <property type="match status" value="1"/>
</dbReference>
<feature type="compositionally biased region" description="Basic and acidic residues" evidence="4">
    <location>
        <begin position="1057"/>
        <end position="1071"/>
    </location>
</feature>
<evidence type="ECO:0000256" key="1">
    <source>
        <dbReference type="ARBA" id="ARBA00022614"/>
    </source>
</evidence>
<dbReference type="SMART" id="SM00365">
    <property type="entry name" value="LRR_SD22"/>
    <property type="match status" value="5"/>
</dbReference>
<feature type="non-terminal residue" evidence="5">
    <location>
        <position position="1205"/>
    </location>
</feature>
<keyword evidence="3" id="KW-0175">Coiled coil</keyword>
<dbReference type="PROSITE" id="PS51450">
    <property type="entry name" value="LRR"/>
    <property type="match status" value="3"/>
</dbReference>
<dbReference type="Pfam" id="PF00612">
    <property type="entry name" value="IQ"/>
    <property type="match status" value="2"/>
</dbReference>
<dbReference type="Proteomes" id="UP000546986">
    <property type="component" value="Unassembled WGS sequence"/>
</dbReference>
<dbReference type="PROSITE" id="PS50096">
    <property type="entry name" value="IQ"/>
    <property type="match status" value="2"/>
</dbReference>
<dbReference type="PANTHER" id="PTHR46652">
    <property type="entry name" value="LEUCINE-RICH REPEAT AND IQ DOMAIN-CONTAINING PROTEIN 1-RELATED"/>
    <property type="match status" value="1"/>
</dbReference>
<dbReference type="EMBL" id="VXBR01006660">
    <property type="protein sequence ID" value="NXO26702.1"/>
    <property type="molecule type" value="Genomic_DNA"/>
</dbReference>
<dbReference type="CDD" id="cd23767">
    <property type="entry name" value="IQCD"/>
    <property type="match status" value="1"/>
</dbReference>
<name>A0A7L1QPR4_9PASS</name>
<reference evidence="5 6" key="1">
    <citation type="submission" date="2019-09" db="EMBL/GenBank/DDBJ databases">
        <title>Bird 10,000 Genomes (B10K) Project - Family phase.</title>
        <authorList>
            <person name="Zhang G."/>
        </authorList>
    </citation>
    <scope>NUCLEOTIDE SEQUENCE [LARGE SCALE GENOMIC DNA]</scope>
    <source>
        <strain evidence="5">B10K-DU-002-30</strain>
        <tissue evidence="5">Muscle</tissue>
    </source>
</reference>
<dbReference type="AlphaFoldDB" id="A0A7L1QPR4"/>
<feature type="region of interest" description="Disordered" evidence="4">
    <location>
        <begin position="19"/>
        <end position="45"/>
    </location>
</feature>
<keyword evidence="6" id="KW-1185">Reference proteome</keyword>
<dbReference type="InterPro" id="IPR000048">
    <property type="entry name" value="IQ_motif_EF-hand-BS"/>
</dbReference>
<dbReference type="InterPro" id="IPR050836">
    <property type="entry name" value="SDS22/Internalin_LRR"/>
</dbReference>
<dbReference type="InterPro" id="IPR032675">
    <property type="entry name" value="LRR_dom_sf"/>
</dbReference>
<feature type="region of interest" description="Disordered" evidence="4">
    <location>
        <begin position="1056"/>
        <end position="1091"/>
    </location>
</feature>